<proteinExistence type="predicted"/>
<organism evidence="2 3">
    <name type="scientific">Caerostris extrusa</name>
    <name type="common">Bark spider</name>
    <name type="synonym">Caerostris bankana</name>
    <dbReference type="NCBI Taxonomy" id="172846"/>
    <lineage>
        <taxon>Eukaryota</taxon>
        <taxon>Metazoa</taxon>
        <taxon>Ecdysozoa</taxon>
        <taxon>Arthropoda</taxon>
        <taxon>Chelicerata</taxon>
        <taxon>Arachnida</taxon>
        <taxon>Araneae</taxon>
        <taxon>Araneomorphae</taxon>
        <taxon>Entelegynae</taxon>
        <taxon>Araneoidea</taxon>
        <taxon>Araneidae</taxon>
        <taxon>Caerostris</taxon>
    </lineage>
</organism>
<evidence type="ECO:0000313" key="2">
    <source>
        <dbReference type="EMBL" id="GIX87687.1"/>
    </source>
</evidence>
<name>A0AAV4NXA4_CAEEX</name>
<dbReference type="AlphaFoldDB" id="A0AAV4NXA4"/>
<dbReference type="Proteomes" id="UP001054945">
    <property type="component" value="Unassembled WGS sequence"/>
</dbReference>
<feature type="compositionally biased region" description="Basic and acidic residues" evidence="1">
    <location>
        <begin position="121"/>
        <end position="131"/>
    </location>
</feature>
<sequence length="157" mass="17871">MWGPTSVRRLSGGCLQHFSLASKKSYEATTLAQDKVFILFERVELFPSRVLGNHRNSFLILLCRINPPSPGRFDERAISLSSQNNIASHTCLIIKTNSGLEDGESVGSWKTQEDEKEEDEQEKKKREDEMARRRRGGQRLKIIFEPPTLESAACLYD</sequence>
<accession>A0AAV4NXA4</accession>
<evidence type="ECO:0000313" key="3">
    <source>
        <dbReference type="Proteomes" id="UP001054945"/>
    </source>
</evidence>
<evidence type="ECO:0000256" key="1">
    <source>
        <dbReference type="SAM" id="MobiDB-lite"/>
    </source>
</evidence>
<feature type="region of interest" description="Disordered" evidence="1">
    <location>
        <begin position="100"/>
        <end position="139"/>
    </location>
</feature>
<gene>
    <name evidence="2" type="ORF">CEXT_415091</name>
</gene>
<keyword evidence="3" id="KW-1185">Reference proteome</keyword>
<reference evidence="2 3" key="1">
    <citation type="submission" date="2021-06" db="EMBL/GenBank/DDBJ databases">
        <title>Caerostris extrusa draft genome.</title>
        <authorList>
            <person name="Kono N."/>
            <person name="Arakawa K."/>
        </authorList>
    </citation>
    <scope>NUCLEOTIDE SEQUENCE [LARGE SCALE GENOMIC DNA]</scope>
</reference>
<protein>
    <submittedName>
        <fullName evidence="2">Uncharacterized protein</fullName>
    </submittedName>
</protein>
<dbReference type="EMBL" id="BPLR01003703">
    <property type="protein sequence ID" value="GIX87687.1"/>
    <property type="molecule type" value="Genomic_DNA"/>
</dbReference>
<comment type="caution">
    <text evidence="2">The sequence shown here is derived from an EMBL/GenBank/DDBJ whole genome shotgun (WGS) entry which is preliminary data.</text>
</comment>